<dbReference type="KEGG" id="eus:EUTSA_v10000303mg"/>
<evidence type="ECO:0000256" key="9">
    <source>
        <dbReference type="ARBA" id="ARBA00025294"/>
    </source>
</evidence>
<dbReference type="InterPro" id="IPR044959">
    <property type="entry name" value="AGP"/>
</dbReference>
<dbReference type="GO" id="GO:0098552">
    <property type="term" value="C:side of membrane"/>
    <property type="evidence" value="ECO:0007669"/>
    <property type="project" value="UniProtKB-KW"/>
</dbReference>
<feature type="region of interest" description="Disordered" evidence="11">
    <location>
        <begin position="131"/>
        <end position="217"/>
    </location>
</feature>
<evidence type="ECO:0000256" key="8">
    <source>
        <dbReference type="ARBA" id="ARBA00023288"/>
    </source>
</evidence>
<evidence type="ECO:0000256" key="2">
    <source>
        <dbReference type="ARBA" id="ARBA00022475"/>
    </source>
</evidence>
<keyword evidence="13" id="KW-1185">Reference proteome</keyword>
<keyword evidence="7" id="KW-0325">Glycoprotein</keyword>
<comment type="function">
    <text evidence="9">Proteoglycan that seems to be implicated in diverse developmental roles such as differentiation, cell-cell recognition, embryogenesis and programmed cell death.</text>
</comment>
<evidence type="ECO:0000313" key="13">
    <source>
        <dbReference type="Proteomes" id="UP000030689"/>
    </source>
</evidence>
<sequence>MIDPMSQAEEQIMQIYTRGRALCIRLVLLHVDDSSRKLQNPKHGKSRKKNINKLISNRHCQAKPCCINNPSSLIIQHHQTKNKSLKIKTEFQVSERKETKKQRINLKMSPKTLQVVIFLGFLATSCLSQAPAPAPTTVSPPTVLPPVKAESPSPVASPPAPVNEPTPAPTTAPTTSPTTSPVASPPQTDAPAPGPSTGLTPTSAPAPGPDTAADAPGSAAWANKAFLVGTAFAGALYAVVLA</sequence>
<dbReference type="PANTHER" id="PTHR36321:SF23">
    <property type="entry name" value="CLASSICAL ARABINOGALACTAN PROTEIN 2"/>
    <property type="match status" value="1"/>
</dbReference>
<keyword evidence="3" id="KW-0336">GPI-anchor</keyword>
<keyword evidence="2" id="KW-1003">Cell membrane</keyword>
<evidence type="ECO:0000256" key="4">
    <source>
        <dbReference type="ARBA" id="ARBA00022729"/>
    </source>
</evidence>
<reference evidence="12 13" key="1">
    <citation type="journal article" date="2013" name="Front. Plant Sci.">
        <title>The Reference Genome of the Halophytic Plant Eutrema salsugineum.</title>
        <authorList>
            <person name="Yang R."/>
            <person name="Jarvis D.E."/>
            <person name="Chen H."/>
            <person name="Beilstein M.A."/>
            <person name="Grimwood J."/>
            <person name="Jenkins J."/>
            <person name="Shu S."/>
            <person name="Prochnik S."/>
            <person name="Xin M."/>
            <person name="Ma C."/>
            <person name="Schmutz J."/>
            <person name="Wing R.A."/>
            <person name="Mitchell-Olds T."/>
            <person name="Schumaker K.S."/>
            <person name="Wang X."/>
        </authorList>
    </citation>
    <scope>NUCLEOTIDE SEQUENCE [LARGE SCALE GENOMIC DNA]</scope>
</reference>
<dbReference type="EMBL" id="KI517426">
    <property type="protein sequence ID" value="ESQ46156.1"/>
    <property type="molecule type" value="Genomic_DNA"/>
</dbReference>
<dbReference type="Gramene" id="ESQ46156">
    <property type="protein sequence ID" value="ESQ46156"/>
    <property type="gene ID" value="EUTSA_v10000303mg"/>
</dbReference>
<dbReference type="STRING" id="72664.V4NIS0"/>
<keyword evidence="5" id="KW-0654">Proteoglycan</keyword>
<proteinExistence type="inferred from homology"/>
<keyword evidence="6" id="KW-0472">Membrane</keyword>
<evidence type="ECO:0000256" key="3">
    <source>
        <dbReference type="ARBA" id="ARBA00022622"/>
    </source>
</evidence>
<evidence type="ECO:0000256" key="11">
    <source>
        <dbReference type="SAM" id="MobiDB-lite"/>
    </source>
</evidence>
<accession>V4NIS0</accession>
<dbReference type="GO" id="GO:0005886">
    <property type="term" value="C:plasma membrane"/>
    <property type="evidence" value="ECO:0007669"/>
    <property type="project" value="UniProtKB-SubCell"/>
</dbReference>
<evidence type="ECO:0000256" key="7">
    <source>
        <dbReference type="ARBA" id="ARBA00023180"/>
    </source>
</evidence>
<feature type="compositionally biased region" description="Low complexity" evidence="11">
    <location>
        <begin position="201"/>
        <end position="217"/>
    </location>
</feature>
<comment type="subcellular location">
    <subcellularLocation>
        <location evidence="1">Cell membrane</location>
        <topology evidence="1">Lipid-anchor</topology>
        <topology evidence="1">GPI-anchor</topology>
    </subcellularLocation>
</comment>
<comment type="similarity">
    <text evidence="10">Belongs to the classical AGP family.</text>
</comment>
<dbReference type="AlphaFoldDB" id="V4NIS0"/>
<keyword evidence="4" id="KW-0732">Signal</keyword>
<keyword evidence="8" id="KW-0449">Lipoprotein</keyword>
<evidence type="ECO:0000256" key="1">
    <source>
        <dbReference type="ARBA" id="ARBA00004609"/>
    </source>
</evidence>
<dbReference type="eggNOG" id="ENOG502S65C">
    <property type="taxonomic scope" value="Eukaryota"/>
</dbReference>
<feature type="compositionally biased region" description="Pro residues" evidence="11">
    <location>
        <begin position="155"/>
        <end position="170"/>
    </location>
</feature>
<protein>
    <recommendedName>
        <fullName evidence="14">Arabinogalactan protein</fullName>
    </recommendedName>
</protein>
<evidence type="ECO:0000256" key="5">
    <source>
        <dbReference type="ARBA" id="ARBA00022974"/>
    </source>
</evidence>
<dbReference type="PANTHER" id="PTHR36321">
    <property type="entry name" value="CLASSICAL ARABINOGALACTAN PROTEIN 9"/>
    <property type="match status" value="1"/>
</dbReference>
<evidence type="ECO:0008006" key="14">
    <source>
        <dbReference type="Google" id="ProtNLM"/>
    </source>
</evidence>
<name>V4NIS0_EUTSA</name>
<feature type="compositionally biased region" description="Low complexity" evidence="11">
    <location>
        <begin position="171"/>
        <end position="186"/>
    </location>
</feature>
<dbReference type="OMA" id="CAPRVHR"/>
<gene>
    <name evidence="12" type="ORF">EUTSA_v10000303mg</name>
</gene>
<organism evidence="12 13">
    <name type="scientific">Eutrema salsugineum</name>
    <name type="common">Saltwater cress</name>
    <name type="synonym">Sisymbrium salsugineum</name>
    <dbReference type="NCBI Taxonomy" id="72664"/>
    <lineage>
        <taxon>Eukaryota</taxon>
        <taxon>Viridiplantae</taxon>
        <taxon>Streptophyta</taxon>
        <taxon>Embryophyta</taxon>
        <taxon>Tracheophyta</taxon>
        <taxon>Spermatophyta</taxon>
        <taxon>Magnoliopsida</taxon>
        <taxon>eudicotyledons</taxon>
        <taxon>Gunneridae</taxon>
        <taxon>Pentapetalae</taxon>
        <taxon>rosids</taxon>
        <taxon>malvids</taxon>
        <taxon>Brassicales</taxon>
        <taxon>Brassicaceae</taxon>
        <taxon>Eutremeae</taxon>
        <taxon>Eutrema</taxon>
    </lineage>
</organism>
<dbReference type="Proteomes" id="UP000030689">
    <property type="component" value="Unassembled WGS sequence"/>
</dbReference>
<evidence type="ECO:0000256" key="6">
    <source>
        <dbReference type="ARBA" id="ARBA00023136"/>
    </source>
</evidence>
<feature type="compositionally biased region" description="Low complexity" evidence="11">
    <location>
        <begin position="135"/>
        <end position="154"/>
    </location>
</feature>
<evidence type="ECO:0000313" key="12">
    <source>
        <dbReference type="EMBL" id="ESQ46156.1"/>
    </source>
</evidence>
<evidence type="ECO:0000256" key="10">
    <source>
        <dbReference type="ARBA" id="ARBA00025756"/>
    </source>
</evidence>